<dbReference type="Proteomes" id="UP001214094">
    <property type="component" value="Plasmid unnamedA"/>
</dbReference>
<proteinExistence type="predicted"/>
<evidence type="ECO:0000313" key="4">
    <source>
        <dbReference type="Proteomes" id="UP001214094"/>
    </source>
</evidence>
<dbReference type="RefSeq" id="WP_051659110.1">
    <property type="nucleotide sequence ID" value="NZ_CAXURO020000002.1"/>
</dbReference>
<keyword evidence="1" id="KW-0614">Plasmid</keyword>
<sequence>MKFTNGFKLSSRASRRLPTEYFMLVDVAFEGDVIGSLGSCPIRESVRDGEGLVYRFVGVAPRLVSGGFDVLALRTGEWIVKPGLVYAADPKVAQTRDTDRAA</sequence>
<evidence type="ECO:0000313" key="1">
    <source>
        <dbReference type="EMBL" id="USJ26136.1"/>
    </source>
</evidence>
<geneLocation type="plasmid" evidence="2 4">
    <name>unnamedA</name>
</geneLocation>
<dbReference type="KEGG" id="eah:FA04_27490"/>
<organism evidence="1 3">
    <name type="scientific">Ensifer adhaerens</name>
    <name type="common">Sinorhizobium morelense</name>
    <dbReference type="NCBI Taxonomy" id="106592"/>
    <lineage>
        <taxon>Bacteria</taxon>
        <taxon>Pseudomonadati</taxon>
        <taxon>Pseudomonadota</taxon>
        <taxon>Alphaproteobacteria</taxon>
        <taxon>Hyphomicrobiales</taxon>
        <taxon>Rhizobiaceae</taxon>
        <taxon>Sinorhizobium/Ensifer group</taxon>
        <taxon>Ensifer</taxon>
    </lineage>
</organism>
<reference evidence="2 4" key="2">
    <citation type="submission" date="2023-03" db="EMBL/GenBank/DDBJ databases">
        <title>Comparative genome and transcriptome analysis combination mining strategies for increasing vitamin B12 production of Ensifer adhaerens strain.</title>
        <authorList>
            <person name="Yongheng L."/>
        </authorList>
    </citation>
    <scope>NUCLEOTIDE SEQUENCE [LARGE SCALE GENOMIC DNA]</scope>
    <source>
        <strain evidence="2 4">Casida A-T305</strain>
        <plasmid evidence="2 4">unnamedA</plasmid>
    </source>
</reference>
<geneLocation type="plasmid" evidence="1 3">
    <name>pA</name>
</geneLocation>
<keyword evidence="4" id="KW-1185">Reference proteome</keyword>
<gene>
    <name evidence="1" type="ORF">NE863_27190</name>
    <name evidence="2" type="ORF">P4B07_27835</name>
</gene>
<reference evidence="1" key="1">
    <citation type="submission" date="2022-06" db="EMBL/GenBank/DDBJ databases">
        <title>Physiological and biochemical characterization and genomic elucidation of a strain of the genus Ensifer adhaerens M8 that combines arsenic oxidation and chromium reduction.</title>
        <authorList>
            <person name="Li X."/>
            <person name="Yu c."/>
        </authorList>
    </citation>
    <scope>NUCLEOTIDE SEQUENCE</scope>
    <source>
        <strain evidence="1">M8</strain>
        <plasmid evidence="1">pA</plasmid>
    </source>
</reference>
<evidence type="ECO:0000313" key="2">
    <source>
        <dbReference type="EMBL" id="WFP93524.1"/>
    </source>
</evidence>
<dbReference type="GeneID" id="29520727"/>
<dbReference type="Proteomes" id="UP001055460">
    <property type="component" value="Plasmid pA"/>
</dbReference>
<accession>A0A9Q8YDA7</accession>
<name>A0A9Q8YDA7_ENSAD</name>
<dbReference type="EMBL" id="CP098808">
    <property type="protein sequence ID" value="USJ26136.1"/>
    <property type="molecule type" value="Genomic_DNA"/>
</dbReference>
<dbReference type="AlphaFoldDB" id="A0A9Q8YDA7"/>
<protein>
    <submittedName>
        <fullName evidence="1">Uncharacterized protein</fullName>
    </submittedName>
</protein>
<evidence type="ECO:0000313" key="3">
    <source>
        <dbReference type="Proteomes" id="UP001055460"/>
    </source>
</evidence>
<dbReference type="EMBL" id="CP121309">
    <property type="protein sequence ID" value="WFP93524.1"/>
    <property type="molecule type" value="Genomic_DNA"/>
</dbReference>